<dbReference type="Proteomes" id="UP000648984">
    <property type="component" value="Unassembled WGS sequence"/>
</dbReference>
<evidence type="ECO:0000313" key="3">
    <source>
        <dbReference type="Proteomes" id="UP000648984"/>
    </source>
</evidence>
<dbReference type="PROSITE" id="PS51257">
    <property type="entry name" value="PROKAR_LIPOPROTEIN"/>
    <property type="match status" value="1"/>
</dbReference>
<feature type="chain" id="PRO_5045618175" evidence="1">
    <location>
        <begin position="26"/>
        <end position="183"/>
    </location>
</feature>
<protein>
    <submittedName>
        <fullName evidence="2">Nitrous oxide reductase accessory protein NosL</fullName>
    </submittedName>
</protein>
<keyword evidence="3" id="KW-1185">Reference proteome</keyword>
<name>A0ABX1QAM9_9RHOO</name>
<proteinExistence type="predicted"/>
<feature type="signal peptide" evidence="1">
    <location>
        <begin position="1"/>
        <end position="25"/>
    </location>
</feature>
<sequence length="183" mass="19639">MNAFPPRLRRAFPYHPVLAACVATALLTACSPSSGPGAELVAVDIDQSTACSLDGMLLADYPGPKAQIHYADRPEPEFFCDTMEMFGIYLKPEQVRPVKALFVQDMGKADWEQPRGAWIDAKGAWYVVGSSRHGSMGPTVASFAQEADAQKFAGAHGGKVLHFDAITPDMAVLDGGALHDSKM</sequence>
<accession>A0ABX1QAM9</accession>
<comment type="caution">
    <text evidence="2">The sequence shown here is derived from an EMBL/GenBank/DDBJ whole genome shotgun (WGS) entry which is preliminary data.</text>
</comment>
<keyword evidence="1" id="KW-0732">Signal</keyword>
<dbReference type="RefSeq" id="WP_169260188.1">
    <property type="nucleotide sequence ID" value="NZ_WTVQ01000013.1"/>
</dbReference>
<dbReference type="PANTHER" id="PTHR41247">
    <property type="entry name" value="HTH-TYPE TRANSCRIPTIONAL REPRESSOR YCNK"/>
    <property type="match status" value="1"/>
</dbReference>
<evidence type="ECO:0000256" key="1">
    <source>
        <dbReference type="SAM" id="SignalP"/>
    </source>
</evidence>
<dbReference type="SUPFAM" id="SSF160387">
    <property type="entry name" value="NosL/MerB-like"/>
    <property type="match status" value="1"/>
</dbReference>
<organism evidence="2 3">
    <name type="scientific">Aromatoleum diolicum</name>
    <dbReference type="NCBI Taxonomy" id="75796"/>
    <lineage>
        <taxon>Bacteria</taxon>
        <taxon>Pseudomonadati</taxon>
        <taxon>Pseudomonadota</taxon>
        <taxon>Betaproteobacteria</taxon>
        <taxon>Rhodocyclales</taxon>
        <taxon>Rhodocyclaceae</taxon>
        <taxon>Aromatoleum</taxon>
    </lineage>
</organism>
<dbReference type="PANTHER" id="PTHR41247:SF1">
    <property type="entry name" value="HTH-TYPE TRANSCRIPTIONAL REPRESSOR YCNK"/>
    <property type="match status" value="1"/>
</dbReference>
<dbReference type="EMBL" id="WTVQ01000013">
    <property type="protein sequence ID" value="NMG75043.1"/>
    <property type="molecule type" value="Genomic_DNA"/>
</dbReference>
<evidence type="ECO:0000313" key="2">
    <source>
        <dbReference type="EMBL" id="NMG75043.1"/>
    </source>
</evidence>
<dbReference type="Pfam" id="PF05573">
    <property type="entry name" value="NosL"/>
    <property type="match status" value="1"/>
</dbReference>
<dbReference type="Gene3D" id="3.30.70.2050">
    <property type="match status" value="1"/>
</dbReference>
<gene>
    <name evidence="2" type="ORF">GPA25_09765</name>
</gene>
<reference evidence="2 3" key="1">
    <citation type="submission" date="2019-12" db="EMBL/GenBank/DDBJ databases">
        <title>Comparative genomics gives insights into the taxonomy of the Azoarcus-Aromatoleum group and reveals separate origins of nif in the plant-associated Azoarcus and non-plant-associated Aromatoleum sub-groups.</title>
        <authorList>
            <person name="Lafos M."/>
            <person name="Maluk M."/>
            <person name="Batista M."/>
            <person name="Junghare M."/>
            <person name="Carmona M."/>
            <person name="Faoro H."/>
            <person name="Cruz L.M."/>
            <person name="Battistoni F."/>
            <person name="De Souza E."/>
            <person name="Pedrosa F."/>
            <person name="Chen W.-M."/>
            <person name="Poole P.S."/>
            <person name="Dixon R.A."/>
            <person name="James E.K."/>
        </authorList>
    </citation>
    <scope>NUCLEOTIDE SEQUENCE [LARGE SCALE GENOMIC DNA]</scope>
    <source>
        <strain evidence="2 3">22Lin</strain>
    </source>
</reference>
<dbReference type="InterPro" id="IPR008719">
    <property type="entry name" value="N2O_reductase_NosL"/>
</dbReference>
<dbReference type="Gene3D" id="3.30.70.2060">
    <property type="match status" value="1"/>
</dbReference>